<dbReference type="GeneID" id="106743737"/>
<evidence type="ECO:0000256" key="4">
    <source>
        <dbReference type="ARBA" id="ARBA00022502"/>
    </source>
</evidence>
<dbReference type="Proteomes" id="UP000515204">
    <property type="component" value="Unplaced"/>
</dbReference>
<keyword evidence="7 9" id="KW-1133">Transmembrane helix</keyword>
<dbReference type="OrthoDB" id="549017at2759"/>
<organism evidence="10 11">
    <name type="scientific">Dinoponera quadriceps</name>
    <name type="common">South American ant</name>
    <dbReference type="NCBI Taxonomy" id="609295"/>
    <lineage>
        <taxon>Eukaryota</taxon>
        <taxon>Metazoa</taxon>
        <taxon>Ecdysozoa</taxon>
        <taxon>Arthropoda</taxon>
        <taxon>Hexapoda</taxon>
        <taxon>Insecta</taxon>
        <taxon>Pterygota</taxon>
        <taxon>Neoptera</taxon>
        <taxon>Endopterygota</taxon>
        <taxon>Hymenoptera</taxon>
        <taxon>Apocrita</taxon>
        <taxon>Aculeata</taxon>
        <taxon>Formicoidea</taxon>
        <taxon>Formicidae</taxon>
        <taxon>Ponerinae</taxon>
        <taxon>Ponerini</taxon>
        <taxon>Dinoponera</taxon>
    </lineage>
</organism>
<evidence type="ECO:0000256" key="6">
    <source>
        <dbReference type="ARBA" id="ARBA00022824"/>
    </source>
</evidence>
<feature type="transmembrane region" description="Helical" evidence="9">
    <location>
        <begin position="182"/>
        <end position="209"/>
    </location>
</feature>
<keyword evidence="8 9" id="KW-0472">Membrane</keyword>
<protein>
    <submittedName>
        <fullName evidence="11">Phosphatidylinositol glycan anchor biosynthesis class U protein</fullName>
    </submittedName>
</protein>
<feature type="transmembrane region" description="Helical" evidence="9">
    <location>
        <begin position="250"/>
        <end position="275"/>
    </location>
</feature>
<keyword evidence="4" id="KW-0337">GPI-anchor biosynthesis</keyword>
<dbReference type="RefSeq" id="XP_014473381.1">
    <property type="nucleotide sequence ID" value="XM_014617895.1"/>
</dbReference>
<comment type="subcellular location">
    <subcellularLocation>
        <location evidence="1">Endoplasmic reticulum membrane</location>
        <topology evidence="1">Multi-pass membrane protein</topology>
    </subcellularLocation>
</comment>
<dbReference type="InterPro" id="IPR009600">
    <property type="entry name" value="PIG-U"/>
</dbReference>
<comment type="pathway">
    <text evidence="2">Glycolipid biosynthesis; glycosylphosphatidylinositol-anchor biosynthesis.</text>
</comment>
<evidence type="ECO:0000256" key="8">
    <source>
        <dbReference type="ARBA" id="ARBA00023136"/>
    </source>
</evidence>
<keyword evidence="10" id="KW-1185">Reference proteome</keyword>
<feature type="transmembrane region" description="Helical" evidence="9">
    <location>
        <begin position="312"/>
        <end position="337"/>
    </location>
</feature>
<name>A0A6P3X4V8_DINQU</name>
<gene>
    <name evidence="11" type="primary">LOC106743737</name>
</gene>
<dbReference type="PANTHER" id="PTHR13121:SF0">
    <property type="entry name" value="PHOSPHATIDYLINOSITOL GLYCAN ANCHOR BIOSYNTHESIS CLASS U PROTEIN"/>
    <property type="match status" value="1"/>
</dbReference>
<feature type="transmembrane region" description="Helical" evidence="9">
    <location>
        <begin position="153"/>
        <end position="175"/>
    </location>
</feature>
<sequence length="432" mass="49303">MDKMSRKWLSNFALAATIRWLLMNSGYQKIISNRVEVSTALNSWKRVTEGIYLYNFGIDPYEGDLFHETPIGLYVFGFMQKHLSQWALFLLFIVTDLTTAVCLTITAKHYAIELATRRKEEKMEKDEEKKLGEGVSTVSALYVSAAYLFNPYIILNCVGLTTTVFTNLLYSIALVSMTRRSILWSCASIALLTLQELYPVSLMVPAAIYVAGAASDKTKKISIITMLVAFVSILAVLFAVSYCIMGSWSFLWSTVGFILTVPDLRPNIGLYWYFFTEMFEHFKWLFIASFQINVSLLYIVPLALRLRRDPMLLAFSYLAITAIFKSYPCIGDVGFYISLLPLWKHLFQHMQQGFIVGCFMLFCTVFAPTVWYQWIYSRSANANFYFGVTLAFAIAQIFLLTDILFASLKYEFAVQHGNNKKVNGNEAKLLLE</sequence>
<dbReference type="AlphaFoldDB" id="A0A6P3X4V8"/>
<feature type="transmembrane region" description="Helical" evidence="9">
    <location>
        <begin position="349"/>
        <end position="372"/>
    </location>
</feature>
<dbReference type="GO" id="GO:0016255">
    <property type="term" value="P:attachment of GPI anchor to protein"/>
    <property type="evidence" value="ECO:0007669"/>
    <property type="project" value="InterPro"/>
</dbReference>
<feature type="transmembrane region" description="Helical" evidence="9">
    <location>
        <begin position="384"/>
        <end position="408"/>
    </location>
</feature>
<evidence type="ECO:0000256" key="7">
    <source>
        <dbReference type="ARBA" id="ARBA00022989"/>
    </source>
</evidence>
<dbReference type="GO" id="GO:0006506">
    <property type="term" value="P:GPI anchor biosynthetic process"/>
    <property type="evidence" value="ECO:0007669"/>
    <property type="project" value="UniProtKB-UniPathway"/>
</dbReference>
<dbReference type="KEGG" id="dqu:106743737"/>
<evidence type="ECO:0000256" key="1">
    <source>
        <dbReference type="ARBA" id="ARBA00004477"/>
    </source>
</evidence>
<dbReference type="UniPathway" id="UPA00196"/>
<feature type="transmembrane region" description="Helical" evidence="9">
    <location>
        <begin position="221"/>
        <end position="243"/>
    </location>
</feature>
<evidence type="ECO:0000256" key="5">
    <source>
        <dbReference type="ARBA" id="ARBA00022692"/>
    </source>
</evidence>
<dbReference type="PANTHER" id="PTHR13121">
    <property type="entry name" value="GPI TRANSAMIDASE COMPONENT PIG-U"/>
    <property type="match status" value="1"/>
</dbReference>
<evidence type="ECO:0000313" key="10">
    <source>
        <dbReference type="Proteomes" id="UP000515204"/>
    </source>
</evidence>
<feature type="transmembrane region" description="Helical" evidence="9">
    <location>
        <begin position="281"/>
        <end position="300"/>
    </location>
</feature>
<reference evidence="11" key="1">
    <citation type="submission" date="2025-08" db="UniProtKB">
        <authorList>
            <consortium name="RefSeq"/>
        </authorList>
    </citation>
    <scope>IDENTIFICATION</scope>
</reference>
<keyword evidence="5 9" id="KW-0812">Transmembrane</keyword>
<feature type="transmembrane region" description="Helical" evidence="9">
    <location>
        <begin position="86"/>
        <end position="110"/>
    </location>
</feature>
<comment type="similarity">
    <text evidence="3">Belongs to the PIGU family.</text>
</comment>
<keyword evidence="6" id="KW-0256">Endoplasmic reticulum</keyword>
<evidence type="ECO:0000256" key="3">
    <source>
        <dbReference type="ARBA" id="ARBA00010026"/>
    </source>
</evidence>
<dbReference type="GO" id="GO:0042765">
    <property type="term" value="C:GPI-anchor transamidase complex"/>
    <property type="evidence" value="ECO:0007669"/>
    <property type="project" value="InterPro"/>
</dbReference>
<dbReference type="Pfam" id="PF06728">
    <property type="entry name" value="PIG-U"/>
    <property type="match status" value="1"/>
</dbReference>
<accession>A0A6P3X4V8</accession>
<proteinExistence type="inferred from homology"/>
<evidence type="ECO:0000313" key="11">
    <source>
        <dbReference type="RefSeq" id="XP_014473381.1"/>
    </source>
</evidence>
<evidence type="ECO:0000256" key="2">
    <source>
        <dbReference type="ARBA" id="ARBA00004687"/>
    </source>
</evidence>
<evidence type="ECO:0000256" key="9">
    <source>
        <dbReference type="SAM" id="Phobius"/>
    </source>
</evidence>
<dbReference type="CTD" id="34185"/>